<reference evidence="1 2" key="1">
    <citation type="submission" date="2019-05" db="EMBL/GenBank/DDBJ databases">
        <title>Another draft genome of Portunus trituberculatus and its Hox gene families provides insights of decapod evolution.</title>
        <authorList>
            <person name="Jeong J.-H."/>
            <person name="Song I."/>
            <person name="Kim S."/>
            <person name="Choi T."/>
            <person name="Kim D."/>
            <person name="Ryu S."/>
            <person name="Kim W."/>
        </authorList>
    </citation>
    <scope>NUCLEOTIDE SEQUENCE [LARGE SCALE GENOMIC DNA]</scope>
    <source>
        <tissue evidence="1">Muscle</tissue>
    </source>
</reference>
<dbReference type="Proteomes" id="UP000324222">
    <property type="component" value="Unassembled WGS sequence"/>
</dbReference>
<proteinExistence type="predicted"/>
<sequence>MLWPKQWPPLKTEDAAKTLLPDLGGSVPSGAASPYSSVQSFVDHPTSYPSVSAASISTDALYETMSMTQSNSNHVYSPPLATSLGKSCTCLPVPFLLLHQHCQVPRGSPQSGKLSAGRRSFMVMGMMVRCSRYIAYTWPAKTRGSAGGLTPLTPITMQDVKPVLAASSVLDTTASQYHQATAGDLPVQAIPLKILRTERSPGHRDGGITSPE</sequence>
<gene>
    <name evidence="1" type="ORF">E2C01_001483</name>
</gene>
<evidence type="ECO:0000313" key="1">
    <source>
        <dbReference type="EMBL" id="MPC08888.1"/>
    </source>
</evidence>
<accession>A0A5B7CI32</accession>
<keyword evidence="2" id="KW-1185">Reference proteome</keyword>
<dbReference type="EMBL" id="VSRR010000047">
    <property type="protein sequence ID" value="MPC08888.1"/>
    <property type="molecule type" value="Genomic_DNA"/>
</dbReference>
<protein>
    <submittedName>
        <fullName evidence="1">Uncharacterized protein</fullName>
    </submittedName>
</protein>
<organism evidence="1 2">
    <name type="scientific">Portunus trituberculatus</name>
    <name type="common">Swimming crab</name>
    <name type="synonym">Neptunus trituberculatus</name>
    <dbReference type="NCBI Taxonomy" id="210409"/>
    <lineage>
        <taxon>Eukaryota</taxon>
        <taxon>Metazoa</taxon>
        <taxon>Ecdysozoa</taxon>
        <taxon>Arthropoda</taxon>
        <taxon>Crustacea</taxon>
        <taxon>Multicrustacea</taxon>
        <taxon>Malacostraca</taxon>
        <taxon>Eumalacostraca</taxon>
        <taxon>Eucarida</taxon>
        <taxon>Decapoda</taxon>
        <taxon>Pleocyemata</taxon>
        <taxon>Brachyura</taxon>
        <taxon>Eubrachyura</taxon>
        <taxon>Portunoidea</taxon>
        <taxon>Portunidae</taxon>
        <taxon>Portuninae</taxon>
        <taxon>Portunus</taxon>
    </lineage>
</organism>
<name>A0A5B7CI32_PORTR</name>
<dbReference type="AlphaFoldDB" id="A0A5B7CI32"/>
<comment type="caution">
    <text evidence="1">The sequence shown here is derived from an EMBL/GenBank/DDBJ whole genome shotgun (WGS) entry which is preliminary data.</text>
</comment>
<evidence type="ECO:0000313" key="2">
    <source>
        <dbReference type="Proteomes" id="UP000324222"/>
    </source>
</evidence>
<dbReference type="OrthoDB" id="3225452at2759"/>